<dbReference type="PROSITE" id="PS50075">
    <property type="entry name" value="CARRIER"/>
    <property type="match status" value="2"/>
</dbReference>
<dbReference type="FunFam" id="2.30.38.10:FF:000001">
    <property type="entry name" value="Non-ribosomal peptide synthetase PvdI"/>
    <property type="match status" value="1"/>
</dbReference>
<dbReference type="Pfam" id="PF00501">
    <property type="entry name" value="AMP-binding"/>
    <property type="match status" value="2"/>
</dbReference>
<comment type="cofactor">
    <cofactor evidence="1">
        <name>pantetheine 4'-phosphate</name>
        <dbReference type="ChEBI" id="CHEBI:47942"/>
    </cofactor>
</comment>
<comment type="caution">
    <text evidence="5">The sequence shown here is derived from an EMBL/GenBank/DDBJ whole genome shotgun (WGS) entry which is preliminary data.</text>
</comment>
<dbReference type="GO" id="GO:0005829">
    <property type="term" value="C:cytosol"/>
    <property type="evidence" value="ECO:0007669"/>
    <property type="project" value="TreeGrafter"/>
</dbReference>
<dbReference type="InterPro" id="IPR009081">
    <property type="entry name" value="PP-bd_ACP"/>
</dbReference>
<dbReference type="SUPFAM" id="SSF56801">
    <property type="entry name" value="Acetyl-CoA synthetase-like"/>
    <property type="match status" value="2"/>
</dbReference>
<dbReference type="InterPro" id="IPR001242">
    <property type="entry name" value="Condensation_dom"/>
</dbReference>
<feature type="domain" description="Carrier" evidence="4">
    <location>
        <begin position="1964"/>
        <end position="2039"/>
    </location>
</feature>
<reference evidence="5 6" key="1">
    <citation type="submission" date="2018-03" db="EMBL/GenBank/DDBJ databases">
        <title>Genomic Encyclopedia of Archaeal and Bacterial Type Strains, Phase II (KMG-II): from individual species to whole genera.</title>
        <authorList>
            <person name="Goeker M."/>
        </authorList>
    </citation>
    <scope>NUCLEOTIDE SEQUENCE [LARGE SCALE GENOMIC DNA]</scope>
    <source>
        <strain evidence="5 6">DSM 44720</strain>
    </source>
</reference>
<dbReference type="NCBIfam" id="TIGR01733">
    <property type="entry name" value="AA-adenyl-dom"/>
    <property type="match status" value="2"/>
</dbReference>
<dbReference type="InterPro" id="IPR036736">
    <property type="entry name" value="ACP-like_sf"/>
</dbReference>
<dbReference type="PROSITE" id="PS00012">
    <property type="entry name" value="PHOSPHOPANTETHEINE"/>
    <property type="match status" value="1"/>
</dbReference>
<gene>
    <name evidence="5" type="ORF">CLV43_106125</name>
</gene>
<name>A0A2T0T3Y6_9PSEU</name>
<dbReference type="InterPro" id="IPR029058">
    <property type="entry name" value="AB_hydrolase_fold"/>
</dbReference>
<accession>A0A2T0T3Y6</accession>
<dbReference type="FunFam" id="3.40.50.980:FF:000001">
    <property type="entry name" value="Non-ribosomal peptide synthetase"/>
    <property type="match status" value="1"/>
</dbReference>
<dbReference type="Gene3D" id="3.30.559.30">
    <property type="entry name" value="Nonribosomal peptide synthetase, condensation domain"/>
    <property type="match status" value="2"/>
</dbReference>
<dbReference type="InterPro" id="IPR006162">
    <property type="entry name" value="Ppantetheine_attach_site"/>
</dbReference>
<dbReference type="PANTHER" id="PTHR45527:SF14">
    <property type="entry name" value="PLIPASTATIN SYNTHASE SUBUNIT B"/>
    <property type="match status" value="1"/>
</dbReference>
<dbReference type="InterPro" id="IPR001031">
    <property type="entry name" value="Thioesterase"/>
</dbReference>
<dbReference type="Gene3D" id="1.10.1200.10">
    <property type="entry name" value="ACP-like"/>
    <property type="match status" value="2"/>
</dbReference>
<dbReference type="FunFam" id="3.40.50.12780:FF:000012">
    <property type="entry name" value="Non-ribosomal peptide synthetase"/>
    <property type="match status" value="1"/>
</dbReference>
<dbReference type="Pfam" id="PF00668">
    <property type="entry name" value="Condensation"/>
    <property type="match status" value="2"/>
</dbReference>
<dbReference type="InterPro" id="IPR020806">
    <property type="entry name" value="PKS_PP-bd"/>
</dbReference>
<dbReference type="FunFam" id="3.40.50.980:FF:000002">
    <property type="entry name" value="Enterobactin synthetase component F"/>
    <property type="match status" value="1"/>
</dbReference>
<dbReference type="SUPFAM" id="SSF47336">
    <property type="entry name" value="ACP-like"/>
    <property type="match status" value="2"/>
</dbReference>
<dbReference type="OrthoDB" id="2378856at2"/>
<dbReference type="InterPro" id="IPR045851">
    <property type="entry name" value="AMP-bd_C_sf"/>
</dbReference>
<dbReference type="InterPro" id="IPR010071">
    <property type="entry name" value="AA_adenyl_dom"/>
</dbReference>
<feature type="domain" description="Carrier" evidence="4">
    <location>
        <begin position="932"/>
        <end position="1006"/>
    </location>
</feature>
<protein>
    <submittedName>
        <fullName evidence="5">Amino acid adenylation domain-containing protein</fullName>
    </submittedName>
</protein>
<dbReference type="InterPro" id="IPR020845">
    <property type="entry name" value="AMP-binding_CS"/>
</dbReference>
<dbReference type="GO" id="GO:0008610">
    <property type="term" value="P:lipid biosynthetic process"/>
    <property type="evidence" value="ECO:0007669"/>
    <property type="project" value="UniProtKB-ARBA"/>
</dbReference>
<dbReference type="Proteomes" id="UP000239494">
    <property type="component" value="Unassembled WGS sequence"/>
</dbReference>
<evidence type="ECO:0000259" key="4">
    <source>
        <dbReference type="PROSITE" id="PS50075"/>
    </source>
</evidence>
<dbReference type="PROSITE" id="PS00455">
    <property type="entry name" value="AMP_BINDING"/>
    <property type="match status" value="1"/>
</dbReference>
<dbReference type="SMART" id="SM00823">
    <property type="entry name" value="PKS_PP"/>
    <property type="match status" value="2"/>
</dbReference>
<proteinExistence type="predicted"/>
<dbReference type="Gene3D" id="3.40.50.1820">
    <property type="entry name" value="alpha/beta hydrolase"/>
    <property type="match status" value="1"/>
</dbReference>
<dbReference type="Gene3D" id="3.40.50.12780">
    <property type="entry name" value="N-terminal domain of ligase-like"/>
    <property type="match status" value="2"/>
</dbReference>
<evidence type="ECO:0000256" key="2">
    <source>
        <dbReference type="ARBA" id="ARBA00022450"/>
    </source>
</evidence>
<dbReference type="SUPFAM" id="SSF52777">
    <property type="entry name" value="CoA-dependent acyltransferases"/>
    <property type="match status" value="4"/>
</dbReference>
<keyword evidence="2" id="KW-0596">Phosphopantetheine</keyword>
<dbReference type="PANTHER" id="PTHR45527">
    <property type="entry name" value="NONRIBOSOMAL PEPTIDE SYNTHETASE"/>
    <property type="match status" value="1"/>
</dbReference>
<dbReference type="Gene3D" id="3.30.559.10">
    <property type="entry name" value="Chloramphenicol acetyltransferase-like domain"/>
    <property type="match status" value="2"/>
</dbReference>
<dbReference type="FunFam" id="3.30.300.30:FF:000010">
    <property type="entry name" value="Enterobactin synthetase component F"/>
    <property type="match status" value="1"/>
</dbReference>
<dbReference type="InterPro" id="IPR000873">
    <property type="entry name" value="AMP-dep_synth/lig_dom"/>
</dbReference>
<dbReference type="Gene3D" id="3.30.300.30">
    <property type="match status" value="2"/>
</dbReference>
<dbReference type="InterPro" id="IPR042099">
    <property type="entry name" value="ANL_N_sf"/>
</dbReference>
<keyword evidence="3" id="KW-0597">Phosphoprotein</keyword>
<dbReference type="InterPro" id="IPR023213">
    <property type="entry name" value="CAT-like_dom_sf"/>
</dbReference>
<dbReference type="InterPro" id="IPR020802">
    <property type="entry name" value="TesA-like"/>
</dbReference>
<dbReference type="GO" id="GO:0044550">
    <property type="term" value="P:secondary metabolite biosynthetic process"/>
    <property type="evidence" value="ECO:0007669"/>
    <property type="project" value="UniProtKB-ARBA"/>
</dbReference>
<dbReference type="Pfam" id="PF00550">
    <property type="entry name" value="PP-binding"/>
    <property type="match status" value="2"/>
</dbReference>
<evidence type="ECO:0000256" key="1">
    <source>
        <dbReference type="ARBA" id="ARBA00001957"/>
    </source>
</evidence>
<dbReference type="SUPFAM" id="SSF53474">
    <property type="entry name" value="alpha/beta-Hydrolases"/>
    <property type="match status" value="1"/>
</dbReference>
<evidence type="ECO:0000256" key="3">
    <source>
        <dbReference type="ARBA" id="ARBA00022553"/>
    </source>
</evidence>
<dbReference type="Pfam" id="PF13193">
    <property type="entry name" value="AMP-binding_C"/>
    <property type="match status" value="2"/>
</dbReference>
<keyword evidence="6" id="KW-1185">Reference proteome</keyword>
<evidence type="ECO:0000313" key="6">
    <source>
        <dbReference type="Proteomes" id="UP000239494"/>
    </source>
</evidence>
<dbReference type="GO" id="GO:0043041">
    <property type="term" value="P:amino acid activation for nonribosomal peptide biosynthetic process"/>
    <property type="evidence" value="ECO:0007669"/>
    <property type="project" value="TreeGrafter"/>
</dbReference>
<dbReference type="CDD" id="cd05930">
    <property type="entry name" value="A_NRPS"/>
    <property type="match status" value="1"/>
</dbReference>
<dbReference type="SMART" id="SM00824">
    <property type="entry name" value="PKS_TE"/>
    <property type="match status" value="1"/>
</dbReference>
<dbReference type="GO" id="GO:0031177">
    <property type="term" value="F:phosphopantetheine binding"/>
    <property type="evidence" value="ECO:0007669"/>
    <property type="project" value="InterPro"/>
</dbReference>
<organism evidence="5 6">
    <name type="scientific">Umezawaea tangerina</name>
    <dbReference type="NCBI Taxonomy" id="84725"/>
    <lineage>
        <taxon>Bacteria</taxon>
        <taxon>Bacillati</taxon>
        <taxon>Actinomycetota</taxon>
        <taxon>Actinomycetes</taxon>
        <taxon>Pseudonocardiales</taxon>
        <taxon>Pseudonocardiaceae</taxon>
        <taxon>Umezawaea</taxon>
    </lineage>
</organism>
<dbReference type="EMBL" id="PVTF01000006">
    <property type="protein sequence ID" value="PRY40390.1"/>
    <property type="molecule type" value="Genomic_DNA"/>
</dbReference>
<dbReference type="RefSeq" id="WP_106188955.1">
    <property type="nucleotide sequence ID" value="NZ_PVTF01000006.1"/>
</dbReference>
<sequence length="2317" mass="251614">MTRSARIPLTAAQRDIWAAASHLPHLAQHNSIALDRLTGDVDVAVLRACLARALDRNDALRLRFDEHDGVPHQWPDPEPAPAEVVELADRDACDAWVDAVFHRPFPLRGGPVVRAALLVEGTAAVHVCIAAHHVVADGWALHQALCQVLDDYSHVVRTGEPLTFPTRSYLPFVDRECRYRESADFEADRDFYRGFLAGVEPVLFPRKAMSGARTTARHRFVLPGALIDRIRAGGHSPFTAVTAAFAAYLARVHGADEVVLGVPSLNRRTFADKQTVGQFASTLPLRLPVPGDRTLRDLATEVRTRTYGLKRRDRLSLGDLLRALPAGSPRQLFDVTVSYMRYPGRAAIPGVARDMAGVGHSHDQDALAVVLTEFDDTADVVVDLDYACDVFDADFPVEAMARHVYALLVGGLAEPEPVLAALPMLTSAERDRLVDADAPSVPVDDRTLHELISEQVAREPGRTAVLGDSPMTYAELDVRADRVAAGLRATGVGRDDRVAVLLNRGRPLLVALLGILKAGAAYVPLDRGYPEDRLRFMLADSGAKVVLVDGPTSLDGPLVRRVDDLTGTCDGVATDPGGLAYVIYTSGSTGRPKGVAVEHRSVVNRLEWMQRRYPLDEHDVLLQKTPVSFDVSVWELFWWALAGARLALLEPGGEKDPLAVLRAVDRHGVTVVHFVPSMLGPFLDQVEADPARARSLRRVFCSGEALSPALVERFYRVLGGARLVNLYGPTEATVDVSFHDCVPGPRVPIGRAIDNIRLYVLDRYGFPQPAGAPGELCVSGIGVARGYLDRPALTATRFVADPFAPGRRMYRTGDVARWLADGTLEYLGRGDGQVKIRGNRVELGEVRDRLASCPGVRDAVVVDRWTAHGARLVGYYVADQDVDHAREHLAKALPDFMVPAHLVRIDRIPLTPNGKADRAALPDPTHQTVDDPPTTAVEAALVAVWAEVLGVPSVGVHTDYASLGGDSILSLRIRAEAAKRGLHFSLSDLVAHPTVAALATQVTAGHDVVDLAPFDLVPAVDRAGLAGAVDAHPVTALQLGLLYHSRAHEKSAVYHDVFRYTLGIRWHGAEFRRAFAALVARHPVLRSSFELAGTPLQVVRAEVDGGLDVVDLRAVDPAEAEVEVRKHVEDRRFHDYEFDRPPLYLFRAHVLTDDRVDLVLSFHHAILDGWSVASLVRELLQDYLHATGSGIGPVPADPPPSAARHVLDERRALASEVPREYWRKLLEGATPALPTGFGAHAAPGGRDLVVRSASLPTGLDKRLRAFAREHGVPVKSVLFAAHCLVLRMFCGQDDLVTGLVAHARPEEAGADRTAGLFLNTLPVRLDGTPGTWLDVVREVHRQEVAGHPHRHFPISEIRRDHGGPVLETAFNHVHLHVVEPVLALPDVELLGFEVWEETNFALVVTAFVDPTDQRIRVRVDCEAPRFTADQAELLARAYIDLLARVVDRPDEPVDFGFLATEEPPHVVREFERRVAQAPEAVALVFGEDTWTYRELDRAANRVARNLVARGAPRGARIGVAVDRSFELVAVLLGIAKAGGACVPLDTGYPAARIAAVVEDVRPFRVIVHKGHAGLIADPAVVLDPEVLLTGDGEPVALGVSPDDAAYVLFTSGSTGTPNGVVMPHRALANVVEGQNRSATGVVGGRTLQYAPIGFDVSFQEVFSTLCGGGALVLVSDADRRDPVSLLRLVDSARVERIFLPYVALQQLAEAADALGVAPRALRAVVSSGEQLRVTDEIRRFCASVPGLLLENQYGPTETHVATTFTMSGNPWDFPALPPIGRPFDGLRVLLLDERSRPVPVGVRGEIHIGGEGLAVGYHDRPELTADRFVHVDGERLYRTGDLGLRLPDGDLVCLGRRDTQLKIRGYRVEPAEVELAITALGVHEVAVVARRRENGEAQLVAFLVGEPGDAEELRTALRAALPEHLVPSHFEWLPSLPWTPSGKRDDAALRRIVPTAAVTTASAPPRDEYERALVEVLAELVGVPELGVHDDFFALGGTSLTAMRLVVVLEKRYGVHIPLSAFVTAPTAAGLAERLRSDHATAHFDPLVPIREHGSGNPVFLVHPIGGNVLCYLPLARHLPGDRPLYALQAAGSEPGTEPLRTVEELARGYLDAIRRVRPTGPYLVAGWSFGGFVAVEMARLIRAEGDEVERLVLIDTIALAPGPRDEVSDDVLLTWFLWELLRGDDVPRLPENDRFDHAARLAVDAGVLPPGSPAAVVRRLFGVFAANWRAVLDYRPDVLAEDVALIRATAALPGLLEPAHDAARSLHRDPANGWGGLVGGRLDVVDVPGDHLEMMEEPHVREVANALSELIEGEDR</sequence>
<evidence type="ECO:0000313" key="5">
    <source>
        <dbReference type="EMBL" id="PRY40390.1"/>
    </source>
</evidence>
<dbReference type="GO" id="GO:0003824">
    <property type="term" value="F:catalytic activity"/>
    <property type="evidence" value="ECO:0007669"/>
    <property type="project" value="InterPro"/>
</dbReference>
<dbReference type="InterPro" id="IPR025110">
    <property type="entry name" value="AMP-bd_C"/>
</dbReference>
<dbReference type="Pfam" id="PF00975">
    <property type="entry name" value="Thioesterase"/>
    <property type="match status" value="1"/>
</dbReference>